<evidence type="ECO:0000259" key="5">
    <source>
        <dbReference type="PROSITE" id="PS50850"/>
    </source>
</evidence>
<feature type="transmembrane region" description="Helical" evidence="4">
    <location>
        <begin position="190"/>
        <end position="207"/>
    </location>
</feature>
<feature type="transmembrane region" description="Helical" evidence="4">
    <location>
        <begin position="60"/>
        <end position="81"/>
    </location>
</feature>
<keyword evidence="1 4" id="KW-0812">Transmembrane</keyword>
<dbReference type="InterPro" id="IPR036259">
    <property type="entry name" value="MFS_trans_sf"/>
</dbReference>
<feature type="transmembrane region" description="Helical" evidence="4">
    <location>
        <begin position="266"/>
        <end position="286"/>
    </location>
</feature>
<accession>A0ABQ5YH23</accession>
<evidence type="ECO:0000313" key="6">
    <source>
        <dbReference type="EMBL" id="GLR12224.1"/>
    </source>
</evidence>
<dbReference type="PROSITE" id="PS50850">
    <property type="entry name" value="MFS"/>
    <property type="match status" value="1"/>
</dbReference>
<evidence type="ECO:0000256" key="3">
    <source>
        <dbReference type="ARBA" id="ARBA00023136"/>
    </source>
</evidence>
<evidence type="ECO:0000256" key="4">
    <source>
        <dbReference type="SAM" id="Phobius"/>
    </source>
</evidence>
<feature type="transmembrane region" description="Helical" evidence="4">
    <location>
        <begin position="160"/>
        <end position="184"/>
    </location>
</feature>
<dbReference type="Pfam" id="PF07690">
    <property type="entry name" value="MFS_1"/>
    <property type="match status" value="1"/>
</dbReference>
<name>A0ABQ5YH23_9NEIS</name>
<feature type="transmembrane region" description="Helical" evidence="4">
    <location>
        <begin position="130"/>
        <end position="148"/>
    </location>
</feature>
<keyword evidence="7" id="KW-1185">Reference proteome</keyword>
<dbReference type="InterPro" id="IPR020846">
    <property type="entry name" value="MFS_dom"/>
</dbReference>
<evidence type="ECO:0000256" key="1">
    <source>
        <dbReference type="ARBA" id="ARBA00022692"/>
    </source>
</evidence>
<evidence type="ECO:0000256" key="2">
    <source>
        <dbReference type="ARBA" id="ARBA00022989"/>
    </source>
</evidence>
<gene>
    <name evidence="6" type="primary">shiF</name>
    <name evidence="6" type="ORF">GCM10007907_10140</name>
</gene>
<keyword evidence="3 4" id="KW-0472">Membrane</keyword>
<feature type="transmembrane region" description="Helical" evidence="4">
    <location>
        <begin position="353"/>
        <end position="376"/>
    </location>
</feature>
<reference evidence="7" key="1">
    <citation type="journal article" date="2019" name="Int. J. Syst. Evol. Microbiol.">
        <title>The Global Catalogue of Microorganisms (GCM) 10K type strain sequencing project: providing services to taxonomists for standard genome sequencing and annotation.</title>
        <authorList>
            <consortium name="The Broad Institute Genomics Platform"/>
            <consortium name="The Broad Institute Genome Sequencing Center for Infectious Disease"/>
            <person name="Wu L."/>
            <person name="Ma J."/>
        </authorList>
    </citation>
    <scope>NUCLEOTIDE SEQUENCE [LARGE SCALE GENOMIC DNA]</scope>
    <source>
        <strain evidence="7">NBRC 110044</strain>
    </source>
</reference>
<dbReference type="PANTHER" id="PTHR23546">
    <property type="entry name" value="TRANSPORT PROTEIN"/>
    <property type="match status" value="1"/>
</dbReference>
<feature type="transmembrane region" description="Helical" evidence="4">
    <location>
        <begin position="28"/>
        <end position="48"/>
    </location>
</feature>
<keyword evidence="2 4" id="KW-1133">Transmembrane helix</keyword>
<feature type="transmembrane region" description="Helical" evidence="4">
    <location>
        <begin position="382"/>
        <end position="401"/>
    </location>
</feature>
<evidence type="ECO:0000313" key="7">
    <source>
        <dbReference type="Proteomes" id="UP001156706"/>
    </source>
</evidence>
<dbReference type="InterPro" id="IPR011701">
    <property type="entry name" value="MFS"/>
</dbReference>
<organism evidence="6 7">
    <name type="scientific">Chitinimonas prasina</name>
    <dbReference type="NCBI Taxonomy" id="1434937"/>
    <lineage>
        <taxon>Bacteria</taxon>
        <taxon>Pseudomonadati</taxon>
        <taxon>Pseudomonadota</taxon>
        <taxon>Betaproteobacteria</taxon>
        <taxon>Neisseriales</taxon>
        <taxon>Chitinibacteraceae</taxon>
        <taxon>Chitinimonas</taxon>
    </lineage>
</organism>
<dbReference type="PANTHER" id="PTHR23546:SF1">
    <property type="entry name" value="MEMBRANE PROTEIN"/>
    <property type="match status" value="1"/>
</dbReference>
<feature type="domain" description="Major facilitator superfamily (MFS) profile" evidence="5">
    <location>
        <begin position="27"/>
        <end position="406"/>
    </location>
</feature>
<sequence length="409" mass="42378">MQAEAMERTAKHQVGSAQQALQPGKRTLVVLALAAVVMGLGQTTLFTFLPLLMHHTGLDLAHITLAFAVGSGLFLLGSPLWAMLSDKLGRRSVVAIALLGFGLSHAMLLWQMQQGEHWAGQADTLLAGRILYGLTVSGLIPTCQAWLADLSAAEHRLAALSRLSAGLTLGRLLGPALAAASLWLNPLGPLWLVALAAWPALLLLPMARPPSGKASTTVSNALNWRPVLAWLGFAWAMQMALGQVQYTLGPWLTQRFVLDAAAASAQLGWMLTGSAVVVMLLQLWVVPRCKPGRPLLLAGGAALCLAGLLLALANHLAMAWLGLAVMGMAAALLVPTYTTLASLAAGQAGQSRVAGAIAATHTVGFSLAAGLAGALFGLWSTAPFLLASLLGGAMVLGGLLISPPRLTPG</sequence>
<proteinExistence type="predicted"/>
<dbReference type="Proteomes" id="UP001156706">
    <property type="component" value="Unassembled WGS sequence"/>
</dbReference>
<dbReference type="EMBL" id="BSOG01000001">
    <property type="protein sequence ID" value="GLR12224.1"/>
    <property type="molecule type" value="Genomic_DNA"/>
</dbReference>
<feature type="transmembrane region" description="Helical" evidence="4">
    <location>
        <begin position="295"/>
        <end position="313"/>
    </location>
</feature>
<feature type="transmembrane region" description="Helical" evidence="4">
    <location>
        <begin position="93"/>
        <end position="110"/>
    </location>
</feature>
<dbReference type="Gene3D" id="1.20.1250.20">
    <property type="entry name" value="MFS general substrate transporter like domains"/>
    <property type="match status" value="1"/>
</dbReference>
<feature type="transmembrane region" description="Helical" evidence="4">
    <location>
        <begin position="319"/>
        <end position="341"/>
    </location>
</feature>
<feature type="transmembrane region" description="Helical" evidence="4">
    <location>
        <begin position="227"/>
        <end position="246"/>
    </location>
</feature>
<dbReference type="SUPFAM" id="SSF103473">
    <property type="entry name" value="MFS general substrate transporter"/>
    <property type="match status" value="1"/>
</dbReference>
<comment type="caution">
    <text evidence="6">The sequence shown here is derived from an EMBL/GenBank/DDBJ whole genome shotgun (WGS) entry which is preliminary data.</text>
</comment>
<protein>
    <submittedName>
        <fullName evidence="6">MFS transporter</fullName>
    </submittedName>
</protein>